<dbReference type="Proteomes" id="UP000694552">
    <property type="component" value="Unplaced"/>
</dbReference>
<proteinExistence type="predicted"/>
<reference evidence="1" key="1">
    <citation type="submission" date="2025-08" db="UniProtKB">
        <authorList>
            <consortium name="Ensembl"/>
        </authorList>
    </citation>
    <scope>IDENTIFICATION</scope>
</reference>
<reference evidence="1" key="2">
    <citation type="submission" date="2025-09" db="UniProtKB">
        <authorList>
            <consortium name="Ensembl"/>
        </authorList>
    </citation>
    <scope>IDENTIFICATION</scope>
</reference>
<name>A0A8C8AEL0_9STRI</name>
<dbReference type="AlphaFoldDB" id="A0A8C8AEL0"/>
<sequence>MTRPDLYPPAAVSAAGRVVLPQINLEEVDSSPGLLKGHFKVSSTCTRLQPQEIIRMGKNKIHRVCLKKQ</sequence>
<dbReference type="Ensembl" id="ENSOSUT00000001898.1">
    <property type="protein sequence ID" value="ENSOSUP00000001861.1"/>
    <property type="gene ID" value="ENSOSUG00000001348.1"/>
</dbReference>
<evidence type="ECO:0000313" key="1">
    <source>
        <dbReference type="Ensembl" id="ENSOSUP00000001861.1"/>
    </source>
</evidence>
<evidence type="ECO:0000313" key="2">
    <source>
        <dbReference type="Proteomes" id="UP000694552"/>
    </source>
</evidence>
<keyword evidence="2" id="KW-1185">Reference proteome</keyword>
<organism evidence="1 2">
    <name type="scientific">Otus sunia</name>
    <name type="common">Oriental scops-owl</name>
    <dbReference type="NCBI Taxonomy" id="257818"/>
    <lineage>
        <taxon>Eukaryota</taxon>
        <taxon>Metazoa</taxon>
        <taxon>Chordata</taxon>
        <taxon>Craniata</taxon>
        <taxon>Vertebrata</taxon>
        <taxon>Euteleostomi</taxon>
        <taxon>Archelosauria</taxon>
        <taxon>Archosauria</taxon>
        <taxon>Dinosauria</taxon>
        <taxon>Saurischia</taxon>
        <taxon>Theropoda</taxon>
        <taxon>Coelurosauria</taxon>
        <taxon>Aves</taxon>
        <taxon>Neognathae</taxon>
        <taxon>Neoaves</taxon>
        <taxon>Telluraves</taxon>
        <taxon>Strigiformes</taxon>
        <taxon>Strigidae</taxon>
        <taxon>Otus</taxon>
    </lineage>
</organism>
<protein>
    <submittedName>
        <fullName evidence="1">Uncharacterized protein</fullName>
    </submittedName>
</protein>
<accession>A0A8C8AEL0</accession>